<dbReference type="Pfam" id="PF06293">
    <property type="entry name" value="Kdo"/>
    <property type="match status" value="1"/>
</dbReference>
<dbReference type="EMBL" id="LR215729">
    <property type="protein sequence ID" value="VEV96203.1"/>
    <property type="molecule type" value="Genomic_DNA"/>
</dbReference>
<sequence>MKLTDLQHAGRTLELPLQVQGATAQPLQLLSTLRVLPNKRYVGKASWAGREVLAKLLVGSSAERNYQQELAGAQLLAAQGMQTPQLLEHGFRPGEGGWLLFEFLDNAQNLGDEWQALSAQPLLSDAQQTLLGEALEVIARLHLKGLWQDDLHLDNLMRREGQLYLIDGGGVRAEQSGQALPRDKVLSNLGVFFAQLPAAIDDSIEELLVHYLLVNGEHALPLEALLKEVARVRRWRLRDYLKKIGRDCTLFCTRSSAAILQVVRREEVENLAPVLSRLDSAIAEGQALKLGGSSTVAQIELAGRSLVIKRYNIKGFFHWLKRFWRPSRAWHSWQEGNRLDFLGIGTPRPLAIVERRTLWLRRGAYLVTEHCSGEDIISRFRPYAEATGSAARPSDAELAALDQLFSAMLRERISHGDLKGTNVLWQDGRWLLIDLDAMQQHSSAHSFSGAYSRDRARFLRNWPQQSELYQLLDQRIPKTSELPEH</sequence>
<keyword evidence="1" id="KW-0808">Transferase</keyword>
<organism evidence="1">
    <name type="scientific">Pseudomonas marincola</name>
    <dbReference type="NCBI Taxonomy" id="437900"/>
    <lineage>
        <taxon>Bacteria</taxon>
        <taxon>Pseudomonadati</taxon>
        <taxon>Pseudomonadota</taxon>
        <taxon>Gammaproteobacteria</taxon>
        <taxon>Pseudomonadales</taxon>
        <taxon>Pseudomonadaceae</taxon>
        <taxon>Pseudomonas</taxon>
    </lineage>
</organism>
<reference evidence="1" key="1">
    <citation type="submission" date="2019-02" db="EMBL/GenBank/DDBJ databases">
        <authorList>
            <consortium name="Genoscope - CEA"/>
            <person name="William W."/>
        </authorList>
    </citation>
    <scope>NUCLEOTIDE SEQUENCE [LARGE SCALE GENOMIC DNA]</scope>
    <source>
        <strain evidence="1">YSy11</strain>
    </source>
</reference>
<accession>A0A653E0L0</accession>
<protein>
    <submittedName>
        <fullName evidence="1">Serine/threonine protein kinase</fullName>
    </submittedName>
</protein>
<name>A0A653E0L0_9PSED</name>
<evidence type="ECO:0000313" key="1">
    <source>
        <dbReference type="EMBL" id="VEV96203.1"/>
    </source>
</evidence>
<dbReference type="InterPro" id="IPR011009">
    <property type="entry name" value="Kinase-like_dom_sf"/>
</dbReference>
<dbReference type="SUPFAM" id="SSF56112">
    <property type="entry name" value="Protein kinase-like (PK-like)"/>
    <property type="match status" value="2"/>
</dbReference>
<dbReference type="RefSeq" id="WP_150547798.1">
    <property type="nucleotide sequence ID" value="NZ_LR215729.2"/>
</dbReference>
<dbReference type="AlphaFoldDB" id="A0A653E0L0"/>
<keyword evidence="1" id="KW-0723">Serine/threonine-protein kinase</keyword>
<dbReference type="GO" id="GO:0004674">
    <property type="term" value="F:protein serine/threonine kinase activity"/>
    <property type="evidence" value="ECO:0007669"/>
    <property type="project" value="UniProtKB-KW"/>
</dbReference>
<dbReference type="Gene3D" id="1.10.510.10">
    <property type="entry name" value="Transferase(Phosphotransferase) domain 1"/>
    <property type="match status" value="1"/>
</dbReference>
<gene>
    <name evidence="1" type="ORF">PMYSY11_1156</name>
</gene>
<keyword evidence="1" id="KW-0418">Kinase</keyword>
<proteinExistence type="predicted"/>